<protein>
    <submittedName>
        <fullName evidence="7">Tumor necrosis factor ligand superfamily member 14-like</fullName>
    </submittedName>
</protein>
<dbReference type="SMART" id="SM00207">
    <property type="entry name" value="TNF"/>
    <property type="match status" value="1"/>
</dbReference>
<evidence type="ECO:0000256" key="3">
    <source>
        <dbReference type="ARBA" id="ARBA00022514"/>
    </source>
</evidence>
<evidence type="ECO:0000256" key="2">
    <source>
        <dbReference type="ARBA" id="ARBA00008670"/>
    </source>
</evidence>
<organism evidence="7 8">
    <name type="scientific">Cyprinodon variegatus</name>
    <name type="common">Sheepshead minnow</name>
    <dbReference type="NCBI Taxonomy" id="28743"/>
    <lineage>
        <taxon>Eukaryota</taxon>
        <taxon>Metazoa</taxon>
        <taxon>Chordata</taxon>
        <taxon>Craniata</taxon>
        <taxon>Vertebrata</taxon>
        <taxon>Euteleostomi</taxon>
        <taxon>Actinopterygii</taxon>
        <taxon>Neopterygii</taxon>
        <taxon>Teleostei</taxon>
        <taxon>Neoteleostei</taxon>
        <taxon>Acanthomorphata</taxon>
        <taxon>Ovalentaria</taxon>
        <taxon>Atherinomorphae</taxon>
        <taxon>Cyprinodontiformes</taxon>
        <taxon>Cyprinodontidae</taxon>
        <taxon>Cyprinodon</taxon>
    </lineage>
</organism>
<keyword evidence="5" id="KW-0812">Transmembrane</keyword>
<dbReference type="InterPro" id="IPR008983">
    <property type="entry name" value="Tumour_necrosis_fac-like_dom"/>
</dbReference>
<dbReference type="GO" id="GO:0005164">
    <property type="term" value="F:tumor necrosis factor receptor binding"/>
    <property type="evidence" value="ECO:0007669"/>
    <property type="project" value="InterPro"/>
</dbReference>
<comment type="subcellular location">
    <subcellularLocation>
        <location evidence="1">Membrane</location>
    </subcellularLocation>
</comment>
<dbReference type="RefSeq" id="XP_015255902.1">
    <property type="nucleotide sequence ID" value="XM_015400416.1"/>
</dbReference>
<name>A0A3Q2CJ68_CYPVA</name>
<dbReference type="GeneID" id="107101479"/>
<proteinExistence type="inferred from homology"/>
<reference evidence="7" key="1">
    <citation type="submission" date="2025-08" db="UniProtKB">
        <authorList>
            <consortium name="Ensembl"/>
        </authorList>
    </citation>
    <scope>IDENTIFICATION</scope>
</reference>
<dbReference type="Pfam" id="PF00229">
    <property type="entry name" value="TNF"/>
    <property type="match status" value="1"/>
</dbReference>
<dbReference type="GO" id="GO:0016020">
    <property type="term" value="C:membrane"/>
    <property type="evidence" value="ECO:0007669"/>
    <property type="project" value="UniProtKB-SubCell"/>
</dbReference>
<dbReference type="KEGG" id="cvg:107101479"/>
<keyword evidence="8" id="KW-1185">Reference proteome</keyword>
<dbReference type="Proteomes" id="UP000265020">
    <property type="component" value="Unassembled WGS sequence"/>
</dbReference>
<evidence type="ECO:0000313" key="7">
    <source>
        <dbReference type="Ensembl" id="ENSCVAP00000005311.1"/>
    </source>
</evidence>
<dbReference type="SUPFAM" id="SSF49842">
    <property type="entry name" value="TNF-like"/>
    <property type="match status" value="1"/>
</dbReference>
<evidence type="ECO:0000256" key="4">
    <source>
        <dbReference type="ARBA" id="ARBA00023136"/>
    </source>
</evidence>
<dbReference type="CTD" id="8740"/>
<dbReference type="GO" id="GO:0005615">
    <property type="term" value="C:extracellular space"/>
    <property type="evidence" value="ECO:0007669"/>
    <property type="project" value="UniProtKB-KW"/>
</dbReference>
<dbReference type="PANTHER" id="PTHR11471">
    <property type="entry name" value="TUMOR NECROSIS FACTOR FAMILY MEMBER"/>
    <property type="match status" value="1"/>
</dbReference>
<dbReference type="STRING" id="28743.ENSCVAP00000005311"/>
<dbReference type="OrthoDB" id="6116320at2759"/>
<dbReference type="PANTHER" id="PTHR11471:SF56">
    <property type="entry name" value="TUMOR NECROSIS FACTOR LIGAND SUPERFAMILY MEMBER 14-LIKE"/>
    <property type="match status" value="1"/>
</dbReference>
<dbReference type="GeneTree" id="ENSGT00940000175179"/>
<dbReference type="AlphaFoldDB" id="A0A3Q2CJ68"/>
<sequence>MSEGGAAPPPQVFVVDSQASYVSMPSSKKSSWATAGQRFLLLLLGLAVLGVFVEGYLIYILYQRTEPLSRCGTNPPCHNSSHPLMLEQQNGRMSSQIKTKESNEILPIPPPERPIRPFAHVFGDGPLRDNEVRWNPVEQDIKNMGFNNSGLIILEEGYYYVYSRVEIDFSNETTNKGVFHKIMRNTSGYGKPIELLHSKSTCCQYRSSANSDAEELRSSFLAGIFHLQEGDHIYVTLSRIKQLSQGASLGAFRIDH</sequence>
<evidence type="ECO:0000256" key="5">
    <source>
        <dbReference type="SAM" id="Phobius"/>
    </source>
</evidence>
<accession>A0A3Q2CJ68</accession>
<dbReference type="OMA" id="HYYLYSK"/>
<comment type="similarity">
    <text evidence="2">Belongs to the tumor necrosis factor family.</text>
</comment>
<keyword evidence="5" id="KW-1133">Transmembrane helix</keyword>
<keyword evidence="4 5" id="KW-0472">Membrane</keyword>
<dbReference type="GO" id="GO:0006955">
    <property type="term" value="P:immune response"/>
    <property type="evidence" value="ECO:0007669"/>
    <property type="project" value="InterPro"/>
</dbReference>
<dbReference type="PROSITE" id="PS50049">
    <property type="entry name" value="THD_2"/>
    <property type="match status" value="1"/>
</dbReference>
<evidence type="ECO:0000259" key="6">
    <source>
        <dbReference type="PROSITE" id="PS50049"/>
    </source>
</evidence>
<dbReference type="GO" id="GO:0005125">
    <property type="term" value="F:cytokine activity"/>
    <property type="evidence" value="ECO:0007669"/>
    <property type="project" value="UniProtKB-KW"/>
</dbReference>
<reference evidence="7" key="2">
    <citation type="submission" date="2025-09" db="UniProtKB">
        <authorList>
            <consortium name="Ensembl"/>
        </authorList>
    </citation>
    <scope>IDENTIFICATION</scope>
</reference>
<feature type="transmembrane region" description="Helical" evidence="5">
    <location>
        <begin position="39"/>
        <end position="62"/>
    </location>
</feature>
<keyword evidence="3" id="KW-0202">Cytokine</keyword>
<dbReference type="Gene3D" id="2.60.120.40">
    <property type="match status" value="1"/>
</dbReference>
<evidence type="ECO:0000256" key="1">
    <source>
        <dbReference type="ARBA" id="ARBA00004370"/>
    </source>
</evidence>
<dbReference type="InterPro" id="IPR006052">
    <property type="entry name" value="TNF_dom"/>
</dbReference>
<dbReference type="Ensembl" id="ENSCVAT00000006889.1">
    <property type="protein sequence ID" value="ENSCVAP00000005311.1"/>
    <property type="gene ID" value="ENSCVAG00000006680.1"/>
</dbReference>
<evidence type="ECO:0000313" key="8">
    <source>
        <dbReference type="Proteomes" id="UP000265020"/>
    </source>
</evidence>
<feature type="domain" description="THD" evidence="6">
    <location>
        <begin position="117"/>
        <end position="254"/>
    </location>
</feature>